<evidence type="ECO:0000256" key="1">
    <source>
        <dbReference type="ARBA" id="ARBA00004173"/>
    </source>
</evidence>
<dbReference type="EMBL" id="VICG01000003">
    <property type="protein sequence ID" value="KAA8573491.1"/>
    <property type="molecule type" value="Genomic_DNA"/>
</dbReference>
<name>A0A5M9JWB7_MONFR</name>
<dbReference type="GO" id="GO:1990904">
    <property type="term" value="C:ribonucleoprotein complex"/>
    <property type="evidence" value="ECO:0007669"/>
    <property type="project" value="UniProtKB-KW"/>
</dbReference>
<keyword evidence="5" id="KW-0687">Ribonucleoprotein</keyword>
<keyword evidence="4" id="KW-0496">Mitochondrion</keyword>
<dbReference type="PANTHER" id="PTHR13362:SF2">
    <property type="entry name" value="SMALL RIBOSOMAL SUBUNIT PROTEIN MS33"/>
    <property type="match status" value="1"/>
</dbReference>
<dbReference type="AlphaFoldDB" id="A0A5M9JWB7"/>
<dbReference type="Pfam" id="PF08293">
    <property type="entry name" value="MRP-S33"/>
    <property type="match status" value="1"/>
</dbReference>
<accession>A0A5M9JWB7</accession>
<evidence type="ECO:0000313" key="9">
    <source>
        <dbReference type="Proteomes" id="UP000322873"/>
    </source>
</evidence>
<sequence>MSVAKSRLLELMKVQCRIFSTTFNPDRLRTGNKILRQRLKGPALAAYYPRKMATIKDLQKAYDEYDVETYDDDEEDRFEHITILKARGKGAPKKKRTAEDSKKFKGKKNREVLSYTSHTAQVGK</sequence>
<proteinExistence type="inferred from homology"/>
<dbReference type="InterPro" id="IPR013219">
    <property type="entry name" value="Ribosomal_mS33"/>
</dbReference>
<evidence type="ECO:0000256" key="4">
    <source>
        <dbReference type="ARBA" id="ARBA00023128"/>
    </source>
</evidence>
<evidence type="ECO:0000256" key="7">
    <source>
        <dbReference type="SAM" id="MobiDB-lite"/>
    </source>
</evidence>
<evidence type="ECO:0000256" key="6">
    <source>
        <dbReference type="ARBA" id="ARBA00035132"/>
    </source>
</evidence>
<evidence type="ECO:0000313" key="8">
    <source>
        <dbReference type="EMBL" id="KAA8573491.1"/>
    </source>
</evidence>
<organism evidence="8 9">
    <name type="scientific">Monilinia fructicola</name>
    <name type="common">Brown rot fungus</name>
    <name type="synonym">Ciboria fructicola</name>
    <dbReference type="NCBI Taxonomy" id="38448"/>
    <lineage>
        <taxon>Eukaryota</taxon>
        <taxon>Fungi</taxon>
        <taxon>Dikarya</taxon>
        <taxon>Ascomycota</taxon>
        <taxon>Pezizomycotina</taxon>
        <taxon>Leotiomycetes</taxon>
        <taxon>Helotiales</taxon>
        <taxon>Sclerotiniaceae</taxon>
        <taxon>Monilinia</taxon>
    </lineage>
</organism>
<dbReference type="Proteomes" id="UP000322873">
    <property type="component" value="Unassembled WGS sequence"/>
</dbReference>
<reference evidence="8 9" key="1">
    <citation type="submission" date="2019-06" db="EMBL/GenBank/DDBJ databases">
        <title>Genome Sequence of the Brown Rot Fungal Pathogen Monilinia fructicola.</title>
        <authorList>
            <person name="De Miccolis Angelini R.M."/>
            <person name="Landi L."/>
            <person name="Abate D."/>
            <person name="Pollastro S."/>
            <person name="Romanazzi G."/>
            <person name="Faretra F."/>
        </authorList>
    </citation>
    <scope>NUCLEOTIDE SEQUENCE [LARGE SCALE GENOMIC DNA]</scope>
    <source>
        <strain evidence="8 9">Mfrc123</strain>
    </source>
</reference>
<gene>
    <name evidence="8" type="ORF">EYC84_005076</name>
</gene>
<keyword evidence="9" id="KW-1185">Reference proteome</keyword>
<comment type="subcellular location">
    <subcellularLocation>
        <location evidence="1">Mitochondrion</location>
    </subcellularLocation>
</comment>
<dbReference type="GO" id="GO:0005840">
    <property type="term" value="C:ribosome"/>
    <property type="evidence" value="ECO:0007669"/>
    <property type="project" value="UniProtKB-KW"/>
</dbReference>
<evidence type="ECO:0000256" key="5">
    <source>
        <dbReference type="ARBA" id="ARBA00023274"/>
    </source>
</evidence>
<evidence type="ECO:0000256" key="3">
    <source>
        <dbReference type="ARBA" id="ARBA00022980"/>
    </source>
</evidence>
<protein>
    <recommendedName>
        <fullName evidence="6">Small ribosomal subunit protein mS33</fullName>
    </recommendedName>
</protein>
<dbReference type="GO" id="GO:0005739">
    <property type="term" value="C:mitochondrion"/>
    <property type="evidence" value="ECO:0007669"/>
    <property type="project" value="UniProtKB-SubCell"/>
</dbReference>
<comment type="similarity">
    <text evidence="2">Belongs to the mitochondrion-specific ribosomal protein mS33 family.</text>
</comment>
<dbReference type="PANTHER" id="PTHR13362">
    <property type="entry name" value="MITOCHONDRIAL RIBOSOMAL PROTEIN S33"/>
    <property type="match status" value="1"/>
</dbReference>
<keyword evidence="3" id="KW-0689">Ribosomal protein</keyword>
<evidence type="ECO:0000256" key="2">
    <source>
        <dbReference type="ARBA" id="ARBA00008970"/>
    </source>
</evidence>
<feature type="compositionally biased region" description="Polar residues" evidence="7">
    <location>
        <begin position="114"/>
        <end position="124"/>
    </location>
</feature>
<dbReference type="VEuPathDB" id="FungiDB:MFRU_001g05380"/>
<comment type="caution">
    <text evidence="8">The sequence shown here is derived from an EMBL/GenBank/DDBJ whole genome shotgun (WGS) entry which is preliminary data.</text>
</comment>
<feature type="region of interest" description="Disordered" evidence="7">
    <location>
        <begin position="88"/>
        <end position="124"/>
    </location>
</feature>